<sequence>MAKAMVLIDTSAMFTPVEGSKRYWRAMGKRVTDIPFTLSQGSSPRRDSERDRSTSRSRLLIRRGSHRRRPCFRSGNDTDKTIPPRLRWVWYDQPYHLHSVRGSAANGPPWPSHPAAGWEDRIQHSATRGNPSRISRGWTCSSYTRPRGSGPLPCSQFRLRRYTWLPDPVRNYRGRRSPQSNNGWFLCWLVSVCVEEKAGFGLWQ</sequence>
<evidence type="ECO:0000313" key="2">
    <source>
        <dbReference type="EMBL" id="CAD8415715.1"/>
    </source>
</evidence>
<protein>
    <submittedName>
        <fullName evidence="2">Uncharacterized protein</fullName>
    </submittedName>
</protein>
<reference evidence="2" key="1">
    <citation type="submission" date="2021-01" db="EMBL/GenBank/DDBJ databases">
        <authorList>
            <person name="Corre E."/>
            <person name="Pelletier E."/>
            <person name="Niang G."/>
            <person name="Scheremetjew M."/>
            <person name="Finn R."/>
            <person name="Kale V."/>
            <person name="Holt S."/>
            <person name="Cochrane G."/>
            <person name="Meng A."/>
            <person name="Brown T."/>
            <person name="Cohen L."/>
        </authorList>
    </citation>
    <scope>NUCLEOTIDE SEQUENCE</scope>
    <source>
        <strain evidence="2">CCAP1064/1</strain>
    </source>
</reference>
<organism evidence="2">
    <name type="scientific">Proboscia inermis</name>
    <dbReference type="NCBI Taxonomy" id="420281"/>
    <lineage>
        <taxon>Eukaryota</taxon>
        <taxon>Sar</taxon>
        <taxon>Stramenopiles</taxon>
        <taxon>Ochrophyta</taxon>
        <taxon>Bacillariophyta</taxon>
        <taxon>Coscinodiscophyceae</taxon>
        <taxon>Rhizosoleniophycidae</taxon>
        <taxon>Rhizosoleniales</taxon>
        <taxon>Rhizosoleniaceae</taxon>
        <taxon>Proboscia</taxon>
    </lineage>
</organism>
<dbReference type="AlphaFoldDB" id="A0A7S0C8G1"/>
<feature type="region of interest" description="Disordered" evidence="1">
    <location>
        <begin position="35"/>
        <end position="58"/>
    </location>
</feature>
<evidence type="ECO:0000256" key="1">
    <source>
        <dbReference type="SAM" id="MobiDB-lite"/>
    </source>
</evidence>
<dbReference type="EMBL" id="HBEL01025499">
    <property type="protein sequence ID" value="CAD8415715.1"/>
    <property type="molecule type" value="Transcribed_RNA"/>
</dbReference>
<gene>
    <name evidence="2" type="ORF">PINE0816_LOCUS11850</name>
</gene>
<proteinExistence type="predicted"/>
<name>A0A7S0C8G1_9STRA</name>
<accession>A0A7S0C8G1</accession>
<feature type="compositionally biased region" description="Basic and acidic residues" evidence="1">
    <location>
        <begin position="44"/>
        <end position="54"/>
    </location>
</feature>